<dbReference type="InterPro" id="IPR036390">
    <property type="entry name" value="WH_DNA-bd_sf"/>
</dbReference>
<keyword evidence="2" id="KW-0238">DNA-binding</keyword>
<dbReference type="Gene3D" id="1.10.10.10">
    <property type="entry name" value="Winged helix-like DNA-binding domain superfamily/Winged helix DNA-binding domain"/>
    <property type="match status" value="1"/>
</dbReference>
<reference evidence="6 7" key="1">
    <citation type="journal article" date="2013" name="Genome Announc.">
        <title>Draft Genome Sequence for Ralstonia sp. Strain OR214, a Bacterium with Potential for Bioremediation.</title>
        <authorList>
            <person name="Utturkar S.M."/>
            <person name="Bollmann A."/>
            <person name="Brzoska R.M."/>
            <person name="Klingeman D.M."/>
            <person name="Epstein S.E."/>
            <person name="Palumbo A.V."/>
            <person name="Brown S.D."/>
        </authorList>
    </citation>
    <scope>NUCLEOTIDE SEQUENCE [LARGE SCALE GENOMIC DNA]</scope>
    <source>
        <strain evidence="6 7">OR214</strain>
    </source>
</reference>
<feature type="compositionally biased region" description="Polar residues" evidence="4">
    <location>
        <begin position="131"/>
        <end position="141"/>
    </location>
</feature>
<dbReference type="AlphaFoldDB" id="R0E098"/>
<comment type="caution">
    <text evidence="6">The sequence shown here is derived from an EMBL/GenBank/DDBJ whole genome shotgun (WGS) entry which is preliminary data.</text>
</comment>
<evidence type="ECO:0000256" key="2">
    <source>
        <dbReference type="ARBA" id="ARBA00023125"/>
    </source>
</evidence>
<evidence type="ECO:0000259" key="5">
    <source>
        <dbReference type="PROSITE" id="PS51118"/>
    </source>
</evidence>
<dbReference type="PROSITE" id="PS51118">
    <property type="entry name" value="HTH_HXLR"/>
    <property type="match status" value="1"/>
</dbReference>
<gene>
    <name evidence="6" type="ORF">OR214_00641</name>
</gene>
<dbReference type="Pfam" id="PF01638">
    <property type="entry name" value="HxlR"/>
    <property type="match status" value="1"/>
</dbReference>
<sequence precursor="true">MSLKMRKKVAPPPGGCPMSKCMALLSGLWTPELVWCLSNGPRRFSELRRDNPTITAKVLTGRLRDLEARGVLERNVLATSPPSVEYGLTSLGRELLPAITSIVEVGSRLLLRETSGKSSQRARPEHVKVRTTPQRPSQQSADFDVQIE</sequence>
<keyword evidence="3" id="KW-0804">Transcription</keyword>
<evidence type="ECO:0000256" key="3">
    <source>
        <dbReference type="ARBA" id="ARBA00023163"/>
    </source>
</evidence>
<evidence type="ECO:0000313" key="7">
    <source>
        <dbReference type="Proteomes" id="UP000013280"/>
    </source>
</evidence>
<dbReference type="GO" id="GO:0003677">
    <property type="term" value="F:DNA binding"/>
    <property type="evidence" value="ECO:0007669"/>
    <property type="project" value="UniProtKB-KW"/>
</dbReference>
<feature type="domain" description="HTH hxlR-type" evidence="5">
    <location>
        <begin position="16"/>
        <end position="114"/>
    </location>
</feature>
<dbReference type="InterPro" id="IPR036388">
    <property type="entry name" value="WH-like_DNA-bd_sf"/>
</dbReference>
<dbReference type="Proteomes" id="UP000013280">
    <property type="component" value="Unassembled WGS sequence"/>
</dbReference>
<name>R0E098_RALPI</name>
<proteinExistence type="predicted"/>
<protein>
    <submittedName>
        <fullName evidence="6">Transcriptional regulator, HxlR family</fullName>
    </submittedName>
</protein>
<dbReference type="InterPro" id="IPR002577">
    <property type="entry name" value="HTH_HxlR"/>
</dbReference>
<dbReference type="PANTHER" id="PTHR33204">
    <property type="entry name" value="TRANSCRIPTIONAL REGULATOR, MARR FAMILY"/>
    <property type="match status" value="1"/>
</dbReference>
<dbReference type="EMBL" id="APMQ01000002">
    <property type="protein sequence ID" value="ENZ79073.1"/>
    <property type="molecule type" value="Genomic_DNA"/>
</dbReference>
<accession>R0E098</accession>
<evidence type="ECO:0000313" key="6">
    <source>
        <dbReference type="EMBL" id="ENZ79073.1"/>
    </source>
</evidence>
<keyword evidence="1" id="KW-0805">Transcription regulation</keyword>
<dbReference type="SUPFAM" id="SSF46785">
    <property type="entry name" value="Winged helix' DNA-binding domain"/>
    <property type="match status" value="1"/>
</dbReference>
<evidence type="ECO:0000256" key="4">
    <source>
        <dbReference type="SAM" id="MobiDB-lite"/>
    </source>
</evidence>
<organism evidence="6 7">
    <name type="scientific">Ralstonia pickettii OR214</name>
    <dbReference type="NCBI Taxonomy" id="1264675"/>
    <lineage>
        <taxon>Bacteria</taxon>
        <taxon>Pseudomonadati</taxon>
        <taxon>Pseudomonadota</taxon>
        <taxon>Betaproteobacteria</taxon>
        <taxon>Burkholderiales</taxon>
        <taxon>Burkholderiaceae</taxon>
        <taxon>Ralstonia</taxon>
    </lineage>
</organism>
<evidence type="ECO:0000256" key="1">
    <source>
        <dbReference type="ARBA" id="ARBA00023015"/>
    </source>
</evidence>
<feature type="region of interest" description="Disordered" evidence="4">
    <location>
        <begin position="114"/>
        <end position="148"/>
    </location>
</feature>